<dbReference type="PANTHER" id="PTHR22850">
    <property type="entry name" value="WD40 REPEAT FAMILY"/>
    <property type="match status" value="1"/>
</dbReference>
<evidence type="ECO:0000313" key="5">
    <source>
        <dbReference type="EMBL" id="CDW79926.1"/>
    </source>
</evidence>
<dbReference type="OrthoDB" id="427795at2759"/>
<dbReference type="PROSITE" id="PS00678">
    <property type="entry name" value="WD_REPEATS_1"/>
    <property type="match status" value="2"/>
</dbReference>
<dbReference type="InterPro" id="IPR050459">
    <property type="entry name" value="WD_repeat_RBAP46/RBAP48/MSI1"/>
</dbReference>
<dbReference type="InterPro" id="IPR019775">
    <property type="entry name" value="WD40_repeat_CS"/>
</dbReference>
<proteinExistence type="predicted"/>
<dbReference type="Proteomes" id="UP000039865">
    <property type="component" value="Unassembled WGS sequence"/>
</dbReference>
<dbReference type="SMART" id="SM00320">
    <property type="entry name" value="WD40"/>
    <property type="match status" value="5"/>
</dbReference>
<feature type="compositionally biased region" description="Basic and acidic residues" evidence="4">
    <location>
        <begin position="242"/>
        <end position="253"/>
    </location>
</feature>
<dbReference type="PROSITE" id="PS50082">
    <property type="entry name" value="WD_REPEATS_2"/>
    <property type="match status" value="2"/>
</dbReference>
<dbReference type="Pfam" id="PF00400">
    <property type="entry name" value="WD40"/>
    <property type="match status" value="4"/>
</dbReference>
<keyword evidence="1 3" id="KW-0853">WD repeat</keyword>
<dbReference type="AlphaFoldDB" id="A0A078ADM0"/>
<accession>A0A078ADM0</accession>
<feature type="repeat" description="WD" evidence="3">
    <location>
        <begin position="294"/>
        <end position="336"/>
    </location>
</feature>
<feature type="repeat" description="WD" evidence="3">
    <location>
        <begin position="167"/>
        <end position="192"/>
    </location>
</feature>
<dbReference type="OMA" id="VQWCPDR"/>
<sequence length="518" mass="59275">MASNLFENYETFKDQTANLLYDYFYPHKLEWPASCCRWEIFFGCRTDGKYHEKVNAWQGLGSLVVMGYLDIPQPGFKLEKERKRMTLGKKYDPNQRIEIQKIFVHPGEINCLKCWPKNKRIIATHSDTKNVYLWDINSQKSAHDRINIEANQPDLILSGHTDVAAYALDWSSTEPIVASGGRDRQILLWNVEHYFNSMGKITEEEKDQTNQDYMSDNEDSSNAQNSKQMLPDQANNYSSNLENKDSRNREEGMNGKSYKNQSSVSRIQKSLQSYLTDSKPQRKSISSLEPYARLKGHLGNIEDLVFKPDSSCELVSVGIDRYILFWDTRAGSVSGKGNIKPVQKALMVHHDDINTVDWSKSDTNYIATGSNDKKVAIIDIRKLPSDSSEQTERCPAICKVLEGHTSSINVVRFSPFSPHYIASSSEFLIIWDLREQAKNDPVFFKHAGHVGQIVDFEWNSSQPWSFISASDDIDQPLPGCSLQFFRPIDLLLMDELEAEQYLEKYSNLPDNDVEMIAV</sequence>
<gene>
    <name evidence="5" type="primary">Contig5538.g5923</name>
    <name evidence="5" type="ORF">STYLEM_8918</name>
</gene>
<feature type="compositionally biased region" description="Polar residues" evidence="4">
    <location>
        <begin position="210"/>
        <end position="241"/>
    </location>
</feature>
<feature type="region of interest" description="Disordered" evidence="4">
    <location>
        <begin position="202"/>
        <end position="265"/>
    </location>
</feature>
<dbReference type="InParanoid" id="A0A078ADM0"/>
<dbReference type="InterPro" id="IPR015943">
    <property type="entry name" value="WD40/YVTN_repeat-like_dom_sf"/>
</dbReference>
<evidence type="ECO:0000256" key="2">
    <source>
        <dbReference type="ARBA" id="ARBA00022737"/>
    </source>
</evidence>
<evidence type="ECO:0000256" key="1">
    <source>
        <dbReference type="ARBA" id="ARBA00022574"/>
    </source>
</evidence>
<dbReference type="EMBL" id="CCKQ01008469">
    <property type="protein sequence ID" value="CDW79926.1"/>
    <property type="molecule type" value="Genomic_DNA"/>
</dbReference>
<evidence type="ECO:0000313" key="6">
    <source>
        <dbReference type="Proteomes" id="UP000039865"/>
    </source>
</evidence>
<dbReference type="InterPro" id="IPR001680">
    <property type="entry name" value="WD40_rpt"/>
</dbReference>
<evidence type="ECO:0000256" key="4">
    <source>
        <dbReference type="SAM" id="MobiDB-lite"/>
    </source>
</evidence>
<keyword evidence="6" id="KW-1185">Reference proteome</keyword>
<name>A0A078ADM0_STYLE</name>
<dbReference type="InterPro" id="IPR036322">
    <property type="entry name" value="WD40_repeat_dom_sf"/>
</dbReference>
<protein>
    <submittedName>
        <fullName evidence="5">Wd-40 repeat-containing protein msi4-like</fullName>
    </submittedName>
</protein>
<organism evidence="5 6">
    <name type="scientific">Stylonychia lemnae</name>
    <name type="common">Ciliate</name>
    <dbReference type="NCBI Taxonomy" id="5949"/>
    <lineage>
        <taxon>Eukaryota</taxon>
        <taxon>Sar</taxon>
        <taxon>Alveolata</taxon>
        <taxon>Ciliophora</taxon>
        <taxon>Intramacronucleata</taxon>
        <taxon>Spirotrichea</taxon>
        <taxon>Stichotrichia</taxon>
        <taxon>Sporadotrichida</taxon>
        <taxon>Oxytrichidae</taxon>
        <taxon>Stylonychinae</taxon>
        <taxon>Stylonychia</taxon>
    </lineage>
</organism>
<dbReference type="Gene3D" id="2.130.10.10">
    <property type="entry name" value="YVTN repeat-like/Quinoprotein amine dehydrogenase"/>
    <property type="match status" value="1"/>
</dbReference>
<reference evidence="5 6" key="1">
    <citation type="submission" date="2014-06" db="EMBL/GenBank/DDBJ databases">
        <authorList>
            <person name="Swart Estienne"/>
        </authorList>
    </citation>
    <scope>NUCLEOTIDE SEQUENCE [LARGE SCALE GENOMIC DNA]</scope>
    <source>
        <strain evidence="5 6">130c</strain>
    </source>
</reference>
<dbReference type="SUPFAM" id="SSF50978">
    <property type="entry name" value="WD40 repeat-like"/>
    <property type="match status" value="1"/>
</dbReference>
<evidence type="ECO:0000256" key="3">
    <source>
        <dbReference type="PROSITE-ProRule" id="PRU00221"/>
    </source>
</evidence>
<keyword evidence="2" id="KW-0677">Repeat</keyword>